<feature type="domain" description="Flagellar basal-body/hook protein C-terminal" evidence="4">
    <location>
        <begin position="225"/>
        <end position="269"/>
    </location>
</feature>
<evidence type="ECO:0000313" key="7">
    <source>
        <dbReference type="Proteomes" id="UP000282529"/>
    </source>
</evidence>
<dbReference type="PANTHER" id="PTHR30435">
    <property type="entry name" value="FLAGELLAR PROTEIN"/>
    <property type="match status" value="1"/>
</dbReference>
<dbReference type="EMBL" id="RQPI01000009">
    <property type="protein sequence ID" value="RQW10365.1"/>
    <property type="molecule type" value="Genomic_DNA"/>
</dbReference>
<dbReference type="SUPFAM" id="SSF117143">
    <property type="entry name" value="Flagellar hook protein flgE"/>
    <property type="match status" value="1"/>
</dbReference>
<name>A0A3N9P3I5_9BACL</name>
<dbReference type="Proteomes" id="UP000282529">
    <property type="component" value="Unassembled WGS sequence"/>
</dbReference>
<keyword evidence="6" id="KW-0966">Cell projection</keyword>
<dbReference type="InterPro" id="IPR010930">
    <property type="entry name" value="Flg_bb/hook_C_dom"/>
</dbReference>
<keyword evidence="2" id="KW-0975">Bacterial flagellum</keyword>
<dbReference type="GO" id="GO:0071978">
    <property type="term" value="P:bacterial-type flagellum-dependent swarming motility"/>
    <property type="evidence" value="ECO:0007669"/>
    <property type="project" value="TreeGrafter"/>
</dbReference>
<dbReference type="GO" id="GO:0009425">
    <property type="term" value="C:bacterial-type flagellum basal body"/>
    <property type="evidence" value="ECO:0007669"/>
    <property type="project" value="UniProtKB-SubCell"/>
</dbReference>
<protein>
    <submittedName>
        <fullName evidence="6">Flagellar hook-basal body protein</fullName>
    </submittedName>
</protein>
<organism evidence="6 7">
    <name type="scientific">Paenibacillus rhizophilus</name>
    <dbReference type="NCBI Taxonomy" id="1850366"/>
    <lineage>
        <taxon>Bacteria</taxon>
        <taxon>Bacillati</taxon>
        <taxon>Bacillota</taxon>
        <taxon>Bacilli</taxon>
        <taxon>Bacillales</taxon>
        <taxon>Paenibacillaceae</taxon>
        <taxon>Paenibacillus</taxon>
    </lineage>
</organism>
<dbReference type="RefSeq" id="WP_124696549.1">
    <property type="nucleotide sequence ID" value="NZ_JBHUFE010000036.1"/>
</dbReference>
<feature type="domain" description="Flagellar basal body rod protein N-terminal" evidence="3">
    <location>
        <begin position="12"/>
        <end position="35"/>
    </location>
</feature>
<dbReference type="InterPro" id="IPR020013">
    <property type="entry name" value="Flagellar_FlgE/F/G"/>
</dbReference>
<evidence type="ECO:0000256" key="1">
    <source>
        <dbReference type="ARBA" id="ARBA00009677"/>
    </source>
</evidence>
<comment type="subcellular location">
    <subcellularLocation>
        <location evidence="2">Bacterial flagellum basal body</location>
    </subcellularLocation>
</comment>
<gene>
    <name evidence="6" type="ORF">EH198_16215</name>
</gene>
<comment type="caution">
    <text evidence="6">The sequence shown here is derived from an EMBL/GenBank/DDBJ whole genome shotgun (WGS) entry which is preliminary data.</text>
</comment>
<dbReference type="AlphaFoldDB" id="A0A3N9P3I5"/>
<keyword evidence="6" id="KW-0969">Cilium</keyword>
<evidence type="ECO:0000259" key="5">
    <source>
        <dbReference type="Pfam" id="PF22692"/>
    </source>
</evidence>
<dbReference type="Pfam" id="PF22692">
    <property type="entry name" value="LlgE_F_G_D1"/>
    <property type="match status" value="1"/>
</dbReference>
<evidence type="ECO:0000256" key="2">
    <source>
        <dbReference type="RuleBase" id="RU362116"/>
    </source>
</evidence>
<reference evidence="6 7" key="1">
    <citation type="submission" date="2018-11" db="EMBL/GenBank/DDBJ databases">
        <title>Genome sequence of strain 7197.</title>
        <authorList>
            <person name="Gao J."/>
            <person name="Sun J."/>
        </authorList>
    </citation>
    <scope>NUCLEOTIDE SEQUENCE [LARGE SCALE GENOMIC DNA]</scope>
    <source>
        <strain evidence="6 7">7197</strain>
    </source>
</reference>
<evidence type="ECO:0000313" key="6">
    <source>
        <dbReference type="EMBL" id="RQW10365.1"/>
    </source>
</evidence>
<evidence type="ECO:0000259" key="4">
    <source>
        <dbReference type="Pfam" id="PF06429"/>
    </source>
</evidence>
<dbReference type="InterPro" id="IPR001444">
    <property type="entry name" value="Flag_bb_rod_N"/>
</dbReference>
<dbReference type="Pfam" id="PF00460">
    <property type="entry name" value="Flg_bb_rod"/>
    <property type="match status" value="1"/>
</dbReference>
<comment type="similarity">
    <text evidence="1 2">Belongs to the flagella basal body rod proteins family.</text>
</comment>
<proteinExistence type="inferred from homology"/>
<dbReference type="OrthoDB" id="9800375at2"/>
<feature type="domain" description="Flagellar hook protein FlgE/F/G-like D1" evidence="5">
    <location>
        <begin position="96"/>
        <end position="165"/>
    </location>
</feature>
<keyword evidence="7" id="KW-1185">Reference proteome</keyword>
<evidence type="ECO:0000259" key="3">
    <source>
        <dbReference type="Pfam" id="PF00460"/>
    </source>
</evidence>
<keyword evidence="6" id="KW-0282">Flagellum</keyword>
<dbReference type="InterPro" id="IPR053967">
    <property type="entry name" value="LlgE_F_G-like_D1"/>
</dbReference>
<sequence>MNNSTIGAAVSMASLQQRLDLIADNIANVNTAGYKSKEGSFEDVLTRVQQQTKEYELAGRIMPLGFDIGYGMRIPKITTSWEQGALKETGNPSDLALQGNGLFAVQVNGVTTYTRQGDFHFTPDNANPANMMLVDNTGNPVLNAQGNPLTVEAGTSVAFDETGNVWMKRNENDTPTLAGRLMLVEPRNGQVLQGVDGGRFVLADGVTTGQAFAASGQGGGVAVRSGWLEQSNVDLNKEMTEMMQIQRTYQLAARALSSSDQMLGLANNMRG</sequence>
<dbReference type="Pfam" id="PF06429">
    <property type="entry name" value="Flg_bbr_C"/>
    <property type="match status" value="1"/>
</dbReference>
<dbReference type="NCBIfam" id="TIGR03506">
    <property type="entry name" value="FlgEFG_subfam"/>
    <property type="match status" value="1"/>
</dbReference>
<dbReference type="PANTHER" id="PTHR30435:SF19">
    <property type="entry name" value="FLAGELLAR BASAL-BODY ROD PROTEIN FLGG"/>
    <property type="match status" value="1"/>
</dbReference>
<accession>A0A3N9P3I5</accession>
<dbReference type="InterPro" id="IPR037925">
    <property type="entry name" value="FlgE/F/G-like"/>
</dbReference>